<reference evidence="1 2" key="1">
    <citation type="journal article" date="2020" name="ISME J.">
        <title>Comparative genomics reveals insights into cyanobacterial evolution and habitat adaptation.</title>
        <authorList>
            <person name="Chen M.Y."/>
            <person name="Teng W.K."/>
            <person name="Zhao L."/>
            <person name="Hu C.X."/>
            <person name="Zhou Y.K."/>
            <person name="Han B.P."/>
            <person name="Song L.R."/>
            <person name="Shu W.S."/>
        </authorList>
    </citation>
    <scope>NUCLEOTIDE SEQUENCE [LARGE SCALE GENOMIC DNA]</scope>
    <source>
        <strain evidence="1 2">FACHB-252</strain>
    </source>
</reference>
<name>A0ABR8H5C4_NOSPU</name>
<evidence type="ECO:0000313" key="1">
    <source>
        <dbReference type="EMBL" id="MBD2610612.1"/>
    </source>
</evidence>
<comment type="caution">
    <text evidence="1">The sequence shown here is derived from an EMBL/GenBank/DDBJ whole genome shotgun (WGS) entry which is preliminary data.</text>
</comment>
<organism evidence="1 2">
    <name type="scientific">Nostoc punctiforme FACHB-252</name>
    <dbReference type="NCBI Taxonomy" id="1357509"/>
    <lineage>
        <taxon>Bacteria</taxon>
        <taxon>Bacillati</taxon>
        <taxon>Cyanobacteriota</taxon>
        <taxon>Cyanophyceae</taxon>
        <taxon>Nostocales</taxon>
        <taxon>Nostocaceae</taxon>
        <taxon>Nostoc</taxon>
    </lineage>
</organism>
<proteinExistence type="predicted"/>
<gene>
    <name evidence="1" type="ORF">H6G94_04880</name>
</gene>
<keyword evidence="2" id="KW-1185">Reference proteome</keyword>
<dbReference type="RefSeq" id="WP_190948554.1">
    <property type="nucleotide sequence ID" value="NZ_JACJTC010000003.1"/>
</dbReference>
<accession>A0ABR8H5C4</accession>
<dbReference type="Proteomes" id="UP000606396">
    <property type="component" value="Unassembled WGS sequence"/>
</dbReference>
<evidence type="ECO:0000313" key="2">
    <source>
        <dbReference type="Proteomes" id="UP000606396"/>
    </source>
</evidence>
<protein>
    <submittedName>
        <fullName evidence="1">Uncharacterized protein</fullName>
    </submittedName>
</protein>
<sequence>MAQQEDSAQSKLEQFLGEYLDTPSAKQCTERPLPKRKPIKHILIGSLEVVTSTIHHLQIIGYANVGDWSPLVPTGNPDEVMSILIRQILIQ</sequence>
<dbReference type="EMBL" id="JACJTC010000003">
    <property type="protein sequence ID" value="MBD2610612.1"/>
    <property type="molecule type" value="Genomic_DNA"/>
</dbReference>